<keyword evidence="11 12" id="KW-0472">Membrane</keyword>
<evidence type="ECO:0000256" key="7">
    <source>
        <dbReference type="ARBA" id="ARBA00022723"/>
    </source>
</evidence>
<evidence type="ECO:0000256" key="8">
    <source>
        <dbReference type="ARBA" id="ARBA00022982"/>
    </source>
</evidence>
<feature type="transmembrane region" description="Helical" evidence="12">
    <location>
        <begin position="405"/>
        <end position="431"/>
    </location>
</feature>
<dbReference type="PANTHER" id="PTHR30365:SF15">
    <property type="entry name" value="CYTOCHROME BD UBIQUINOL OXIDASE SUBUNIT 1"/>
    <property type="match status" value="1"/>
</dbReference>
<feature type="transmembrane region" description="Helical" evidence="12">
    <location>
        <begin position="330"/>
        <end position="352"/>
    </location>
</feature>
<dbReference type="GO" id="GO:0016682">
    <property type="term" value="F:oxidoreductase activity, acting on diphenols and related substances as donors, oxygen as acceptor"/>
    <property type="evidence" value="ECO:0007669"/>
    <property type="project" value="TreeGrafter"/>
</dbReference>
<keyword evidence="5 12" id="KW-0349">Heme</keyword>
<dbReference type="InterPro" id="IPR002585">
    <property type="entry name" value="Cyt-d_ubiquinol_oxidase_su_1"/>
</dbReference>
<feature type="transmembrane region" description="Helical" evidence="12">
    <location>
        <begin position="364"/>
        <end position="385"/>
    </location>
</feature>
<keyword evidence="14" id="KW-1185">Reference proteome</keyword>
<evidence type="ECO:0000256" key="3">
    <source>
        <dbReference type="ARBA" id="ARBA00022448"/>
    </source>
</evidence>
<dbReference type="PIRSF" id="PIRSF006446">
    <property type="entry name" value="Cyt_quinol_oxidase_1"/>
    <property type="match status" value="1"/>
</dbReference>
<evidence type="ECO:0000256" key="10">
    <source>
        <dbReference type="ARBA" id="ARBA00023004"/>
    </source>
</evidence>
<name>A0A919IZN4_9ACTN</name>
<dbReference type="GO" id="GO:0020037">
    <property type="term" value="F:heme binding"/>
    <property type="evidence" value="ECO:0007669"/>
    <property type="project" value="TreeGrafter"/>
</dbReference>
<sequence>MDALDLARWQFGVITVYHFLFVPITIGMSVLVAGLQTAWVRTGKEQYLRATKFWGKLFLINFAIGVVTGIVQEFQFGMNWSDYSRFVGDIFGAPLAMEGLLAFFLESTFLGLWIFGWDRLPRKLHLATIWIAAIGTWLSAYFILAANSWMQHPVGYEFNEARGRAELKSIGAVLTNSTTLVTFPHTIAACLLTGGAVLVAVSAWHLKRRNQVDVFRPSLKLGAWVVLIAGVGVLITGDLQARIMTEQQPMKMAAAEALYDTAKPAGFSIFTIGSLDGSEEVASVRIPSLLSFMATGSPGGEVEGINNIQGEYEQKYGPGDYKPNIPVTYWSFRLMIGFGGLAMLVALAALWFTRKGRSTAPKWLWPAGIFAIGAPLAANSFGWIFTELGRQPWAVFGLLKTTDGVSPTVGAGTVATSFAVLTLLYGVLAVIEVGLFLKYARAGAPELPAEAEGEPDDRPLAFAY</sequence>
<dbReference type="Proteomes" id="UP000598174">
    <property type="component" value="Unassembled WGS sequence"/>
</dbReference>
<dbReference type="Pfam" id="PF01654">
    <property type="entry name" value="Cyt_bd_oxida_I"/>
    <property type="match status" value="1"/>
</dbReference>
<dbReference type="GO" id="GO:0046872">
    <property type="term" value="F:metal ion binding"/>
    <property type="evidence" value="ECO:0007669"/>
    <property type="project" value="UniProtKB-UniRule"/>
</dbReference>
<dbReference type="AlphaFoldDB" id="A0A919IZN4"/>
<dbReference type="GO" id="GO:0009055">
    <property type="term" value="F:electron transfer activity"/>
    <property type="evidence" value="ECO:0007669"/>
    <property type="project" value="UniProtKB-UniRule"/>
</dbReference>
<keyword evidence="7 12" id="KW-0479">Metal-binding</keyword>
<comment type="similarity">
    <text evidence="2 12">Belongs to the cytochrome ubiquinol oxidase subunit 1 family.</text>
</comment>
<gene>
    <name evidence="13" type="primary">cydA_2</name>
    <name evidence="13" type="ORF">Afe05nite_28790</name>
</gene>
<feature type="transmembrane region" description="Helical" evidence="12">
    <location>
        <begin position="218"/>
        <end position="237"/>
    </location>
</feature>
<dbReference type="PANTHER" id="PTHR30365">
    <property type="entry name" value="CYTOCHROME D UBIQUINOL OXIDASE"/>
    <property type="match status" value="1"/>
</dbReference>
<keyword evidence="9 12" id="KW-1133">Transmembrane helix</keyword>
<reference evidence="13" key="1">
    <citation type="submission" date="2021-01" db="EMBL/GenBank/DDBJ databases">
        <title>Whole genome shotgun sequence of Actinoplanes ferrugineus NBRC 15555.</title>
        <authorList>
            <person name="Komaki H."/>
            <person name="Tamura T."/>
        </authorList>
    </citation>
    <scope>NUCLEOTIDE SEQUENCE</scope>
    <source>
        <strain evidence="13">NBRC 15555</strain>
    </source>
</reference>
<evidence type="ECO:0000256" key="11">
    <source>
        <dbReference type="ARBA" id="ARBA00023136"/>
    </source>
</evidence>
<dbReference type="GO" id="GO:0070069">
    <property type="term" value="C:cytochrome complex"/>
    <property type="evidence" value="ECO:0007669"/>
    <property type="project" value="UniProtKB-UniRule"/>
</dbReference>
<evidence type="ECO:0000256" key="6">
    <source>
        <dbReference type="ARBA" id="ARBA00022692"/>
    </source>
</evidence>
<evidence type="ECO:0000256" key="12">
    <source>
        <dbReference type="PIRNR" id="PIRNR006446"/>
    </source>
</evidence>
<comment type="subcellular location">
    <subcellularLocation>
        <location evidence="1">Cell membrane</location>
        <topology evidence="1">Multi-pass membrane protein</topology>
    </subcellularLocation>
</comment>
<evidence type="ECO:0000313" key="14">
    <source>
        <dbReference type="Proteomes" id="UP000598174"/>
    </source>
</evidence>
<keyword evidence="10 12" id="KW-0408">Iron</keyword>
<proteinExistence type="inferred from homology"/>
<protein>
    <submittedName>
        <fullName evidence="13">Cytochrome ubiquinol oxidase subunit I</fullName>
    </submittedName>
</protein>
<organism evidence="13 14">
    <name type="scientific">Paractinoplanes ferrugineus</name>
    <dbReference type="NCBI Taxonomy" id="113564"/>
    <lineage>
        <taxon>Bacteria</taxon>
        <taxon>Bacillati</taxon>
        <taxon>Actinomycetota</taxon>
        <taxon>Actinomycetes</taxon>
        <taxon>Micromonosporales</taxon>
        <taxon>Micromonosporaceae</taxon>
        <taxon>Paractinoplanes</taxon>
    </lineage>
</organism>
<dbReference type="RefSeq" id="WP_203817574.1">
    <property type="nucleotide sequence ID" value="NZ_BAAABP010000032.1"/>
</dbReference>
<comment type="caution">
    <text evidence="13">The sequence shown here is derived from an EMBL/GenBank/DDBJ whole genome shotgun (WGS) entry which is preliminary data.</text>
</comment>
<evidence type="ECO:0000256" key="2">
    <source>
        <dbReference type="ARBA" id="ARBA00009819"/>
    </source>
</evidence>
<feature type="transmembrane region" description="Helical" evidence="12">
    <location>
        <begin position="186"/>
        <end position="206"/>
    </location>
</feature>
<dbReference type="EMBL" id="BOMM01000022">
    <property type="protein sequence ID" value="GIE11039.1"/>
    <property type="molecule type" value="Genomic_DNA"/>
</dbReference>
<evidence type="ECO:0000256" key="4">
    <source>
        <dbReference type="ARBA" id="ARBA00022475"/>
    </source>
</evidence>
<keyword evidence="6 12" id="KW-0812">Transmembrane</keyword>
<dbReference type="GO" id="GO:0019646">
    <property type="term" value="P:aerobic electron transport chain"/>
    <property type="evidence" value="ECO:0007669"/>
    <property type="project" value="InterPro"/>
</dbReference>
<dbReference type="GO" id="GO:0005886">
    <property type="term" value="C:plasma membrane"/>
    <property type="evidence" value="ECO:0007669"/>
    <property type="project" value="UniProtKB-SubCell"/>
</dbReference>
<feature type="transmembrane region" description="Helical" evidence="12">
    <location>
        <begin position="91"/>
        <end position="115"/>
    </location>
</feature>
<accession>A0A919IZN4</accession>
<evidence type="ECO:0000256" key="9">
    <source>
        <dbReference type="ARBA" id="ARBA00022989"/>
    </source>
</evidence>
<feature type="transmembrane region" description="Helical" evidence="12">
    <location>
        <begin position="20"/>
        <end position="41"/>
    </location>
</feature>
<feature type="transmembrane region" description="Helical" evidence="12">
    <location>
        <begin position="127"/>
        <end position="150"/>
    </location>
</feature>
<evidence type="ECO:0000256" key="1">
    <source>
        <dbReference type="ARBA" id="ARBA00004651"/>
    </source>
</evidence>
<keyword evidence="4 12" id="KW-1003">Cell membrane</keyword>
<feature type="transmembrane region" description="Helical" evidence="12">
    <location>
        <begin position="53"/>
        <end position="71"/>
    </location>
</feature>
<keyword evidence="8 12" id="KW-0249">Electron transport</keyword>
<keyword evidence="3 12" id="KW-0813">Transport</keyword>
<evidence type="ECO:0000256" key="5">
    <source>
        <dbReference type="ARBA" id="ARBA00022617"/>
    </source>
</evidence>
<evidence type="ECO:0000313" key="13">
    <source>
        <dbReference type="EMBL" id="GIE11039.1"/>
    </source>
</evidence>